<dbReference type="AlphaFoldDB" id="A0AAE3VYD7"/>
<keyword evidence="1" id="KW-0472">Membrane</keyword>
<gene>
    <name evidence="2" type="ORF">J2S42_003177</name>
</gene>
<sequence>MPLLIQAYVAVTTRLAQLNSPEKRDRGESPVSTVIIIAGLAVLAIGVLTWAGLKARDYMDHNTGVIPPVPAGGAG</sequence>
<organism evidence="2 3">
    <name type="scientific">Catenuloplanes indicus</name>
    <dbReference type="NCBI Taxonomy" id="137267"/>
    <lineage>
        <taxon>Bacteria</taxon>
        <taxon>Bacillati</taxon>
        <taxon>Actinomycetota</taxon>
        <taxon>Actinomycetes</taxon>
        <taxon>Micromonosporales</taxon>
        <taxon>Micromonosporaceae</taxon>
        <taxon>Catenuloplanes</taxon>
    </lineage>
</organism>
<reference evidence="2 3" key="1">
    <citation type="submission" date="2023-07" db="EMBL/GenBank/DDBJ databases">
        <title>Sequencing the genomes of 1000 actinobacteria strains.</title>
        <authorList>
            <person name="Klenk H.-P."/>
        </authorList>
    </citation>
    <scope>NUCLEOTIDE SEQUENCE [LARGE SCALE GENOMIC DNA]</scope>
    <source>
        <strain evidence="2 3">DSM 44709</strain>
    </source>
</reference>
<proteinExistence type="predicted"/>
<accession>A0AAE3VYD7</accession>
<protein>
    <submittedName>
        <fullName evidence="2">Uncharacterized protein</fullName>
    </submittedName>
</protein>
<name>A0AAE3VYD7_9ACTN</name>
<evidence type="ECO:0000256" key="1">
    <source>
        <dbReference type="SAM" id="Phobius"/>
    </source>
</evidence>
<keyword evidence="1" id="KW-0812">Transmembrane</keyword>
<evidence type="ECO:0000313" key="2">
    <source>
        <dbReference type="EMBL" id="MDQ0366508.1"/>
    </source>
</evidence>
<keyword evidence="1" id="KW-1133">Transmembrane helix</keyword>
<keyword evidence="3" id="KW-1185">Reference proteome</keyword>
<dbReference type="EMBL" id="JAUSUZ010000001">
    <property type="protein sequence ID" value="MDQ0366508.1"/>
    <property type="molecule type" value="Genomic_DNA"/>
</dbReference>
<feature type="transmembrane region" description="Helical" evidence="1">
    <location>
        <begin position="32"/>
        <end position="53"/>
    </location>
</feature>
<evidence type="ECO:0000313" key="3">
    <source>
        <dbReference type="Proteomes" id="UP001240236"/>
    </source>
</evidence>
<dbReference type="Proteomes" id="UP001240236">
    <property type="component" value="Unassembled WGS sequence"/>
</dbReference>
<dbReference type="RefSeq" id="WP_307239889.1">
    <property type="nucleotide sequence ID" value="NZ_JAUSUZ010000001.1"/>
</dbReference>
<comment type="caution">
    <text evidence="2">The sequence shown here is derived from an EMBL/GenBank/DDBJ whole genome shotgun (WGS) entry which is preliminary data.</text>
</comment>